<feature type="region of interest" description="Disordered" evidence="1">
    <location>
        <begin position="48"/>
        <end position="71"/>
    </location>
</feature>
<name>A0ABP6B970_9ACTN</name>
<dbReference type="EMBL" id="BAAATM010000018">
    <property type="protein sequence ID" value="GAA2548868.1"/>
    <property type="molecule type" value="Genomic_DNA"/>
</dbReference>
<reference evidence="3" key="1">
    <citation type="journal article" date="2019" name="Int. J. Syst. Evol. Microbiol.">
        <title>The Global Catalogue of Microorganisms (GCM) 10K type strain sequencing project: providing services to taxonomists for standard genome sequencing and annotation.</title>
        <authorList>
            <consortium name="The Broad Institute Genomics Platform"/>
            <consortium name="The Broad Institute Genome Sequencing Center for Infectious Disease"/>
            <person name="Wu L."/>
            <person name="Ma J."/>
        </authorList>
    </citation>
    <scope>NUCLEOTIDE SEQUENCE [LARGE SCALE GENOMIC DNA]</scope>
    <source>
        <strain evidence="3">JCM 6924</strain>
    </source>
</reference>
<gene>
    <name evidence="2" type="ORF">GCM10010423_56020</name>
</gene>
<evidence type="ECO:0000313" key="3">
    <source>
        <dbReference type="Proteomes" id="UP001501095"/>
    </source>
</evidence>
<organism evidence="2 3">
    <name type="scientific">Streptomyces levis</name>
    <dbReference type="NCBI Taxonomy" id="285566"/>
    <lineage>
        <taxon>Bacteria</taxon>
        <taxon>Bacillati</taxon>
        <taxon>Actinomycetota</taxon>
        <taxon>Actinomycetes</taxon>
        <taxon>Kitasatosporales</taxon>
        <taxon>Streptomycetaceae</taxon>
        <taxon>Streptomyces</taxon>
    </lineage>
</organism>
<proteinExistence type="predicted"/>
<keyword evidence="3" id="KW-1185">Reference proteome</keyword>
<accession>A0ABP6B970</accession>
<comment type="caution">
    <text evidence="2">The sequence shown here is derived from an EMBL/GenBank/DDBJ whole genome shotgun (WGS) entry which is preliminary data.</text>
</comment>
<evidence type="ECO:0000256" key="1">
    <source>
        <dbReference type="SAM" id="MobiDB-lite"/>
    </source>
</evidence>
<protein>
    <submittedName>
        <fullName evidence="2">Uncharacterized protein</fullName>
    </submittedName>
</protein>
<evidence type="ECO:0000313" key="2">
    <source>
        <dbReference type="EMBL" id="GAA2548868.1"/>
    </source>
</evidence>
<dbReference type="Proteomes" id="UP001501095">
    <property type="component" value="Unassembled WGS sequence"/>
</dbReference>
<sequence length="112" mass="12014">MLWSGGFGAWVTSAPRITPVTRVVSIVSLIMPAPVPAIRMAVPCPAGKGANGPSGHTEFMSDAQEEHPKPNAVRVNESGVLEYFDGERWAPYLDLPDDDPGPLGVVFRGEDR</sequence>